<proteinExistence type="predicted"/>
<sequence>MKKRYLMIAVMTVALGMTACSSKKTETTAAPTTTEAQTTQEEATPEDAVEASESFYGFVKAVEGQTVTVADDTGATAKFDVSAAAVTGADAIGEGDEVDVYYTGELGDTAAKAVEVDIITSAADIAKEEAAQTDDLTITGTIESTEDGSLTLKTEDGSYKLNTLIAQKVTKDGIKAGTEADITYYGDLEDEETPAVATKIVTADARDTAEAKIKTLTGTVAQVESNYIVLDTADPDNTFFSFVGKDGMFDGVKTGDKVTVIYEGTLTAKTITATGLQK</sequence>
<feature type="compositionally biased region" description="Low complexity" evidence="1">
    <location>
        <begin position="27"/>
        <end position="42"/>
    </location>
</feature>
<organism evidence="3 4">
    <name type="scientific">Enterocloster alcoholdehydrogenati</name>
    <dbReference type="NCBI Taxonomy" id="2547410"/>
    <lineage>
        <taxon>Bacteria</taxon>
        <taxon>Bacillati</taxon>
        <taxon>Bacillota</taxon>
        <taxon>Clostridia</taxon>
        <taxon>Lachnospirales</taxon>
        <taxon>Lachnospiraceae</taxon>
        <taxon>Enterocloster</taxon>
    </lineage>
</organism>
<feature type="signal peptide" evidence="2">
    <location>
        <begin position="1"/>
        <end position="19"/>
    </location>
</feature>
<dbReference type="RefSeq" id="WP_176254808.1">
    <property type="nucleotide sequence ID" value="NZ_BAABXL010000001.1"/>
</dbReference>
<evidence type="ECO:0000313" key="4">
    <source>
        <dbReference type="Proteomes" id="UP001600894"/>
    </source>
</evidence>
<accession>A0ABQ0B2H3</accession>
<dbReference type="Proteomes" id="UP001600894">
    <property type="component" value="Unassembled WGS sequence"/>
</dbReference>
<dbReference type="EMBL" id="BAABXL010000001">
    <property type="protein sequence ID" value="GAA6270477.1"/>
    <property type="molecule type" value="Genomic_DNA"/>
</dbReference>
<evidence type="ECO:0000313" key="3">
    <source>
        <dbReference type="EMBL" id="GAA6270477.1"/>
    </source>
</evidence>
<dbReference type="PROSITE" id="PS51257">
    <property type="entry name" value="PROKAR_LIPOPROTEIN"/>
    <property type="match status" value="1"/>
</dbReference>
<comment type="caution">
    <text evidence="3">The sequence shown here is derived from an EMBL/GenBank/DDBJ whole genome shotgun (WGS) entry which is preliminary data.</text>
</comment>
<evidence type="ECO:0008006" key="5">
    <source>
        <dbReference type="Google" id="ProtNLM"/>
    </source>
</evidence>
<protein>
    <recommendedName>
        <fullName evidence="5">DUF5666 domain-containing protein</fullName>
    </recommendedName>
</protein>
<keyword evidence="2" id="KW-0732">Signal</keyword>
<reference evidence="3 4" key="1">
    <citation type="submission" date="2024-04" db="EMBL/GenBank/DDBJ databases">
        <title>Defined microbial consortia suppress multidrug-resistant proinflammatory Enterobacteriaceae via ecological control.</title>
        <authorList>
            <person name="Furuichi M."/>
            <person name="Kawaguchi T."/>
            <person name="Pust M."/>
            <person name="Yasuma K."/>
            <person name="Plichta D."/>
            <person name="Hasegawa N."/>
            <person name="Ohya T."/>
            <person name="Bhattarai S."/>
            <person name="Sasajima S."/>
            <person name="Aoto Y."/>
            <person name="Tuganbaev T."/>
            <person name="Yaginuma M."/>
            <person name="Ueda M."/>
            <person name="Okahashi N."/>
            <person name="Amafuji K."/>
            <person name="Kiridooshi Y."/>
            <person name="Sugita K."/>
            <person name="Strazar M."/>
            <person name="Skelly A."/>
            <person name="Suda W."/>
            <person name="Hattori M."/>
            <person name="Nakamoto N."/>
            <person name="Caballero S."/>
            <person name="Norman J."/>
            <person name="Olle B."/>
            <person name="Tanoue T."/>
            <person name="Arita M."/>
            <person name="Bucci V."/>
            <person name="Atarashi K."/>
            <person name="Xavier R."/>
            <person name="Honda K."/>
        </authorList>
    </citation>
    <scope>NUCLEOTIDE SEQUENCE [LARGE SCALE GENOMIC DNA]</scope>
    <source>
        <strain evidence="4">f13</strain>
    </source>
</reference>
<feature type="chain" id="PRO_5047280768" description="DUF5666 domain-containing protein" evidence="2">
    <location>
        <begin position="20"/>
        <end position="278"/>
    </location>
</feature>
<keyword evidence="4" id="KW-1185">Reference proteome</keyword>
<feature type="region of interest" description="Disordered" evidence="1">
    <location>
        <begin position="23"/>
        <end position="44"/>
    </location>
</feature>
<evidence type="ECO:0000256" key="1">
    <source>
        <dbReference type="SAM" id="MobiDB-lite"/>
    </source>
</evidence>
<gene>
    <name evidence="3" type="ORF">F130042H8_35370</name>
</gene>
<name>A0ABQ0B2H3_9FIRM</name>
<evidence type="ECO:0000256" key="2">
    <source>
        <dbReference type="SAM" id="SignalP"/>
    </source>
</evidence>